<evidence type="ECO:0000313" key="2">
    <source>
        <dbReference type="EMBL" id="QOR60290.1"/>
    </source>
</evidence>
<protein>
    <recommendedName>
        <fullName evidence="1">DUF5880 domain-containing protein</fullName>
    </recommendedName>
</protein>
<dbReference type="Pfam" id="PF19208">
    <property type="entry name" value="DUF5880"/>
    <property type="match status" value="1"/>
</dbReference>
<organism evidence="2">
    <name type="scientific">Bathycoccus sp. RCC716 virus 1</name>
    <dbReference type="NCBI Taxonomy" id="2530038"/>
    <lineage>
        <taxon>Viruses</taxon>
        <taxon>Varidnaviria</taxon>
        <taxon>Bamfordvirae</taxon>
        <taxon>Nucleocytoviricota</taxon>
        <taxon>Megaviricetes</taxon>
        <taxon>Algavirales</taxon>
        <taxon>Phycodnaviridae</taxon>
        <taxon>Prasinovirus</taxon>
    </lineage>
</organism>
<evidence type="ECO:0000259" key="1">
    <source>
        <dbReference type="Pfam" id="PF19208"/>
    </source>
</evidence>
<feature type="domain" description="DUF5880" evidence="1">
    <location>
        <begin position="5"/>
        <end position="100"/>
    </location>
</feature>
<sequence>MTLAVLINEGKNDIREINLDISPEKNEIFKILRGKATFLGQWPEKSVVIVTCESSIFELPMNLNRLPRPFTNMPVLGKILLIRMDEDSEPQDFTLKEYHMLTKETHPRTRSSAHLISRPLSRNMSYSSEDSLSKLHAELKM</sequence>
<accession>A0A7S6SWT7</accession>
<reference evidence="2" key="1">
    <citation type="submission" date="2019-02" db="EMBL/GenBank/DDBJ databases">
        <authorList>
            <person name="Bachy C."/>
            <person name="Yung C.-M."/>
            <person name="Roux S."/>
            <person name="Sullivan M.B."/>
            <person name="Worden A.Z."/>
        </authorList>
    </citation>
    <scope>NUCLEOTIDE SEQUENCE</scope>
    <source>
        <strain evidence="2">BII-V1</strain>
    </source>
</reference>
<dbReference type="EMBL" id="MK522035">
    <property type="protein sequence ID" value="QOR60290.1"/>
    <property type="molecule type" value="Genomic_DNA"/>
</dbReference>
<proteinExistence type="predicted"/>
<name>A0A7S6SWT7_9PHYC</name>
<dbReference type="InterPro" id="IPR043653">
    <property type="entry name" value="DUF5880"/>
</dbReference>